<dbReference type="EMBL" id="FOSX01000061">
    <property type="protein sequence ID" value="SFL13382.1"/>
    <property type="molecule type" value="Genomic_DNA"/>
</dbReference>
<gene>
    <name evidence="2" type="ORF">SAMN04244574_03247</name>
</gene>
<organism evidence="2 3">
    <name type="scientific">Azotobacter beijerinckii</name>
    <dbReference type="NCBI Taxonomy" id="170623"/>
    <lineage>
        <taxon>Bacteria</taxon>
        <taxon>Pseudomonadati</taxon>
        <taxon>Pseudomonadota</taxon>
        <taxon>Gammaproteobacteria</taxon>
        <taxon>Pseudomonadales</taxon>
        <taxon>Pseudomonadaceae</taxon>
        <taxon>Azotobacter</taxon>
    </lineage>
</organism>
<name>A0A1I4F5W6_9GAMM</name>
<evidence type="ECO:0000313" key="3">
    <source>
        <dbReference type="Proteomes" id="UP000199579"/>
    </source>
</evidence>
<dbReference type="PANTHER" id="PTHR33678">
    <property type="entry name" value="BLL1576 PROTEIN"/>
    <property type="match status" value="1"/>
</dbReference>
<dbReference type="Pfam" id="PF03050">
    <property type="entry name" value="DDE_Tnp_IS66"/>
    <property type="match status" value="1"/>
</dbReference>
<dbReference type="InterPro" id="IPR052344">
    <property type="entry name" value="Transposase-related"/>
</dbReference>
<accession>A0A1I4F5W6</accession>
<protein>
    <submittedName>
        <fullName evidence="2">Transposase IS66 family protein</fullName>
    </submittedName>
</protein>
<sequence>DVIELGCLAHARRKFFELQQAGSPIAEEALRRIAELYALEAQAREWSVAARQQLRGEQAQPRLRALREWLIETRLSVAEGSGTAKAIDYSLKRWEAYSRYADSGHLPLGRVEMWRGSGRFGISVDRLFRLAVPYCPDPDSVSTSPSSNRTCGFPASGSLATHQAFAFERSRAGGTRRISPNFSYRYWSEYWRYPVPRLPLRRRNQILTRRAA</sequence>
<feature type="domain" description="Transposase IS66 central" evidence="1">
    <location>
        <begin position="2"/>
        <end position="108"/>
    </location>
</feature>
<reference evidence="2 3" key="1">
    <citation type="submission" date="2016-10" db="EMBL/GenBank/DDBJ databases">
        <authorList>
            <person name="de Groot N.N."/>
        </authorList>
    </citation>
    <scope>NUCLEOTIDE SEQUENCE [LARGE SCALE GENOMIC DNA]</scope>
    <source>
        <strain evidence="2 3">DSM 381</strain>
    </source>
</reference>
<dbReference type="AlphaFoldDB" id="A0A1I4F5W6"/>
<dbReference type="PANTHER" id="PTHR33678:SF1">
    <property type="entry name" value="BLL1576 PROTEIN"/>
    <property type="match status" value="1"/>
</dbReference>
<feature type="non-terminal residue" evidence="2">
    <location>
        <position position="1"/>
    </location>
</feature>
<dbReference type="InterPro" id="IPR004291">
    <property type="entry name" value="Transposase_IS66_central"/>
</dbReference>
<proteinExistence type="predicted"/>
<dbReference type="Proteomes" id="UP000199579">
    <property type="component" value="Unassembled WGS sequence"/>
</dbReference>
<evidence type="ECO:0000313" key="2">
    <source>
        <dbReference type="EMBL" id="SFL13382.1"/>
    </source>
</evidence>
<evidence type="ECO:0000259" key="1">
    <source>
        <dbReference type="Pfam" id="PF03050"/>
    </source>
</evidence>